<sequence>MNPGFDRRIRVRALNVLERSGTESSRFRTKNVQEQEDGQKRLENSRTFSSILVSLGHLGTRFPSASPTSHRKYIGTMPSFYTHIFEPNPCSSKPNPSSWMGDGGYHTMFMIGQYVAVHGDVISHVNVTGVRVEDGGTYECTATNRIGEARHSTQLNVYGAPHVRPMGDISAIAGETLRVSCPVGGYPVDTIQWLRGENTMPRPLKIS</sequence>
<proteinExistence type="predicted"/>
<dbReference type="Proteomes" id="UP000792457">
    <property type="component" value="Unassembled WGS sequence"/>
</dbReference>
<dbReference type="PROSITE" id="PS50835">
    <property type="entry name" value="IG_LIKE"/>
    <property type="match status" value="2"/>
</dbReference>
<evidence type="ECO:0000256" key="4">
    <source>
        <dbReference type="SAM" id="MobiDB-lite"/>
    </source>
</evidence>
<dbReference type="GO" id="GO:0007156">
    <property type="term" value="P:homophilic cell adhesion via plasma membrane adhesion molecules"/>
    <property type="evidence" value="ECO:0007669"/>
    <property type="project" value="TreeGrafter"/>
</dbReference>
<dbReference type="InterPro" id="IPR050958">
    <property type="entry name" value="Cell_Adh-Cytoskel_Orgn"/>
</dbReference>
<reference evidence="6" key="2">
    <citation type="submission" date="2017-10" db="EMBL/GenBank/DDBJ databases">
        <title>Ladona fulva Genome sequencing and assembly.</title>
        <authorList>
            <person name="Murali S."/>
            <person name="Richards S."/>
            <person name="Bandaranaike D."/>
            <person name="Bellair M."/>
            <person name="Blankenburg K."/>
            <person name="Chao H."/>
            <person name="Dinh H."/>
            <person name="Doddapaneni H."/>
            <person name="Dugan-Rocha S."/>
            <person name="Elkadiri S."/>
            <person name="Gnanaolivu R."/>
            <person name="Hernandez B."/>
            <person name="Skinner E."/>
            <person name="Javaid M."/>
            <person name="Lee S."/>
            <person name="Li M."/>
            <person name="Ming W."/>
            <person name="Munidasa M."/>
            <person name="Muniz J."/>
            <person name="Nguyen L."/>
            <person name="Hughes D."/>
            <person name="Osuji N."/>
            <person name="Pu L.-L."/>
            <person name="Puazo M."/>
            <person name="Qu C."/>
            <person name="Quiroz J."/>
            <person name="Raj R."/>
            <person name="Weissenberger G."/>
            <person name="Xin Y."/>
            <person name="Zou X."/>
            <person name="Han Y."/>
            <person name="Worley K."/>
            <person name="Muzny D."/>
            <person name="Gibbs R."/>
        </authorList>
    </citation>
    <scope>NUCLEOTIDE SEQUENCE</scope>
    <source>
        <strain evidence="6">Sampled in the wild</strain>
    </source>
</reference>
<dbReference type="PANTHER" id="PTHR45080:SF8">
    <property type="entry name" value="IG-LIKE DOMAIN-CONTAINING PROTEIN"/>
    <property type="match status" value="1"/>
</dbReference>
<dbReference type="GO" id="GO:0005886">
    <property type="term" value="C:plasma membrane"/>
    <property type="evidence" value="ECO:0007669"/>
    <property type="project" value="TreeGrafter"/>
</dbReference>
<comment type="caution">
    <text evidence="6">The sequence shown here is derived from an EMBL/GenBank/DDBJ whole genome shotgun (WGS) entry which is preliminary data.</text>
</comment>
<dbReference type="EMBL" id="KZ308369">
    <property type="protein sequence ID" value="KAG8228361.1"/>
    <property type="molecule type" value="Genomic_DNA"/>
</dbReference>
<dbReference type="InterPro" id="IPR036179">
    <property type="entry name" value="Ig-like_dom_sf"/>
</dbReference>
<protein>
    <recommendedName>
        <fullName evidence="5">Ig-like domain-containing protein</fullName>
    </recommendedName>
</protein>
<keyword evidence="7" id="KW-1185">Reference proteome</keyword>
<dbReference type="PANTHER" id="PTHR45080">
    <property type="entry name" value="CONTACTIN 5"/>
    <property type="match status" value="1"/>
</dbReference>
<evidence type="ECO:0000256" key="3">
    <source>
        <dbReference type="ARBA" id="ARBA00023319"/>
    </source>
</evidence>
<evidence type="ECO:0000259" key="5">
    <source>
        <dbReference type="PROSITE" id="PS50835"/>
    </source>
</evidence>
<dbReference type="OrthoDB" id="5969272at2759"/>
<dbReference type="Gene3D" id="2.60.40.10">
    <property type="entry name" value="Immunoglobulins"/>
    <property type="match status" value="1"/>
</dbReference>
<accession>A0A8K0K4T2</accession>
<dbReference type="InterPro" id="IPR013783">
    <property type="entry name" value="Ig-like_fold"/>
</dbReference>
<feature type="domain" description="Ig-like" evidence="5">
    <location>
        <begin position="98"/>
        <end position="156"/>
    </location>
</feature>
<evidence type="ECO:0000256" key="1">
    <source>
        <dbReference type="ARBA" id="ARBA00022729"/>
    </source>
</evidence>
<keyword evidence="2" id="KW-1015">Disulfide bond</keyword>
<feature type="compositionally biased region" description="Basic and acidic residues" evidence="4">
    <location>
        <begin position="31"/>
        <end position="42"/>
    </location>
</feature>
<feature type="region of interest" description="Disordered" evidence="4">
    <location>
        <begin position="20"/>
        <end position="42"/>
    </location>
</feature>
<dbReference type="InterPro" id="IPR013098">
    <property type="entry name" value="Ig_I-set"/>
</dbReference>
<evidence type="ECO:0000313" key="6">
    <source>
        <dbReference type="EMBL" id="KAG8228361.1"/>
    </source>
</evidence>
<dbReference type="SUPFAM" id="SSF48726">
    <property type="entry name" value="Immunoglobulin"/>
    <property type="match status" value="2"/>
</dbReference>
<name>A0A8K0K4T2_LADFU</name>
<organism evidence="6 7">
    <name type="scientific">Ladona fulva</name>
    <name type="common">Scarce chaser dragonfly</name>
    <name type="synonym">Libellula fulva</name>
    <dbReference type="NCBI Taxonomy" id="123851"/>
    <lineage>
        <taxon>Eukaryota</taxon>
        <taxon>Metazoa</taxon>
        <taxon>Ecdysozoa</taxon>
        <taxon>Arthropoda</taxon>
        <taxon>Hexapoda</taxon>
        <taxon>Insecta</taxon>
        <taxon>Pterygota</taxon>
        <taxon>Palaeoptera</taxon>
        <taxon>Odonata</taxon>
        <taxon>Epiprocta</taxon>
        <taxon>Anisoptera</taxon>
        <taxon>Libelluloidea</taxon>
        <taxon>Libellulidae</taxon>
        <taxon>Ladona</taxon>
    </lineage>
</organism>
<keyword evidence="1" id="KW-0732">Signal</keyword>
<keyword evidence="3" id="KW-0393">Immunoglobulin domain</keyword>
<feature type="domain" description="Ig-like" evidence="5">
    <location>
        <begin position="161"/>
        <end position="207"/>
    </location>
</feature>
<gene>
    <name evidence="6" type="ORF">J437_LFUL006812</name>
</gene>
<dbReference type="AlphaFoldDB" id="A0A8K0K4T2"/>
<evidence type="ECO:0000313" key="7">
    <source>
        <dbReference type="Proteomes" id="UP000792457"/>
    </source>
</evidence>
<dbReference type="InterPro" id="IPR007110">
    <property type="entry name" value="Ig-like_dom"/>
</dbReference>
<reference evidence="6" key="1">
    <citation type="submission" date="2013-04" db="EMBL/GenBank/DDBJ databases">
        <authorList>
            <person name="Qu J."/>
            <person name="Murali S.C."/>
            <person name="Bandaranaike D."/>
            <person name="Bellair M."/>
            <person name="Blankenburg K."/>
            <person name="Chao H."/>
            <person name="Dinh H."/>
            <person name="Doddapaneni H."/>
            <person name="Downs B."/>
            <person name="Dugan-Rocha S."/>
            <person name="Elkadiri S."/>
            <person name="Gnanaolivu R.D."/>
            <person name="Hernandez B."/>
            <person name="Javaid M."/>
            <person name="Jayaseelan J.C."/>
            <person name="Lee S."/>
            <person name="Li M."/>
            <person name="Ming W."/>
            <person name="Munidasa M."/>
            <person name="Muniz J."/>
            <person name="Nguyen L."/>
            <person name="Ongeri F."/>
            <person name="Osuji N."/>
            <person name="Pu L.-L."/>
            <person name="Puazo M."/>
            <person name="Qu C."/>
            <person name="Quiroz J."/>
            <person name="Raj R."/>
            <person name="Weissenberger G."/>
            <person name="Xin Y."/>
            <person name="Zou X."/>
            <person name="Han Y."/>
            <person name="Richards S."/>
            <person name="Worley K."/>
            <person name="Muzny D."/>
            <person name="Gibbs R."/>
        </authorList>
    </citation>
    <scope>NUCLEOTIDE SEQUENCE</scope>
    <source>
        <strain evidence="6">Sampled in the wild</strain>
    </source>
</reference>
<evidence type="ECO:0000256" key="2">
    <source>
        <dbReference type="ARBA" id="ARBA00023157"/>
    </source>
</evidence>
<dbReference type="Pfam" id="PF07679">
    <property type="entry name" value="I-set"/>
    <property type="match status" value="1"/>
</dbReference>